<dbReference type="InterPro" id="IPR023614">
    <property type="entry name" value="Porin_dom_sf"/>
</dbReference>
<keyword evidence="3" id="KW-1185">Reference proteome</keyword>
<accession>A1BDA1</accession>
<dbReference type="RefSeq" id="WP_011744214.1">
    <property type="nucleotide sequence ID" value="NC_008639.1"/>
</dbReference>
<protein>
    <recommendedName>
        <fullName evidence="4">Phosphate-selective porin O and P</fullName>
    </recommendedName>
</protein>
<evidence type="ECO:0000256" key="1">
    <source>
        <dbReference type="SAM" id="SignalP"/>
    </source>
</evidence>
<dbReference type="STRING" id="290317.Cpha266_0316"/>
<dbReference type="SUPFAM" id="SSF56935">
    <property type="entry name" value="Porins"/>
    <property type="match status" value="1"/>
</dbReference>
<dbReference type="Gene3D" id="2.40.160.10">
    <property type="entry name" value="Porin"/>
    <property type="match status" value="1"/>
</dbReference>
<keyword evidence="1" id="KW-0732">Signal</keyword>
<dbReference type="KEGG" id="cph:Cpha266_0316"/>
<proteinExistence type="predicted"/>
<reference evidence="2 3" key="1">
    <citation type="submission" date="2006-12" db="EMBL/GenBank/DDBJ databases">
        <title>Complete sequence of Chlorobium phaeobacteroides DSM 266.</title>
        <authorList>
            <consortium name="US DOE Joint Genome Institute"/>
            <person name="Copeland A."/>
            <person name="Lucas S."/>
            <person name="Lapidus A."/>
            <person name="Barry K."/>
            <person name="Detter J.C."/>
            <person name="Glavina del Rio T."/>
            <person name="Hammon N."/>
            <person name="Israni S."/>
            <person name="Pitluck S."/>
            <person name="Goltsman E."/>
            <person name="Schmutz J."/>
            <person name="Larimer F."/>
            <person name="Land M."/>
            <person name="Hauser L."/>
            <person name="Mikhailova N."/>
            <person name="Li T."/>
            <person name="Overmann J."/>
            <person name="Bryant D.A."/>
            <person name="Richardson P."/>
        </authorList>
    </citation>
    <scope>NUCLEOTIDE SEQUENCE [LARGE SCALE GENOMIC DNA]</scope>
    <source>
        <strain evidence="2 3">DSM 266</strain>
    </source>
</reference>
<evidence type="ECO:0000313" key="2">
    <source>
        <dbReference type="EMBL" id="ABL64378.1"/>
    </source>
</evidence>
<dbReference type="AlphaFoldDB" id="A1BDA1"/>
<dbReference type="NCBIfam" id="NF033652">
    <property type="entry name" value="LbtU_sider_porin"/>
    <property type="match status" value="1"/>
</dbReference>
<dbReference type="OrthoDB" id="5417572at2"/>
<evidence type="ECO:0000313" key="3">
    <source>
        <dbReference type="Proteomes" id="UP000008701"/>
    </source>
</evidence>
<feature type="signal peptide" evidence="1">
    <location>
        <begin position="1"/>
        <end position="23"/>
    </location>
</feature>
<feature type="chain" id="PRO_5002632296" description="Phosphate-selective porin O and P" evidence="1">
    <location>
        <begin position="24"/>
        <end position="337"/>
    </location>
</feature>
<sequence length="337" mass="36240" precursor="true">MNVLLKSTALVGISLVCSSGLFAAEESRQSAALEPALFKGLSFSGLLEVEGAYGESDGESSSDLSLATVELGLEAKVTDWLSARILLLYEQNGDDRILVDEASIRVQRDNSPFFVQAGRFTQSFGNFATGMISDPITLELGETKHHASLQAGYEGEIVSASFSFFKGDVQKEGMDEVNSFVGALSIGGEVNERFRYELGGSYCSNMADTDGLQDDFEPDLYRTADYVGGYSVYGLLGFGSVEVRAEYLAAAESFVDGERSGLKPAAYNVEVGCDLPESLHLALRYAGAEDFNVEKQYGATLACDLSEKATLALEYLHNSNDDETSSDAVTVQLAMSF</sequence>
<dbReference type="Proteomes" id="UP000008701">
    <property type="component" value="Chromosome"/>
</dbReference>
<organism evidence="2 3">
    <name type="scientific">Chlorobium phaeobacteroides (strain DSM 266 / SMG 266 / 2430)</name>
    <dbReference type="NCBI Taxonomy" id="290317"/>
    <lineage>
        <taxon>Bacteria</taxon>
        <taxon>Pseudomonadati</taxon>
        <taxon>Chlorobiota</taxon>
        <taxon>Chlorobiia</taxon>
        <taxon>Chlorobiales</taxon>
        <taxon>Chlorobiaceae</taxon>
        <taxon>Chlorobium/Pelodictyon group</taxon>
        <taxon>Chlorobium</taxon>
    </lineage>
</organism>
<dbReference type="eggNOG" id="COG3203">
    <property type="taxonomic scope" value="Bacteria"/>
</dbReference>
<dbReference type="EMBL" id="CP000492">
    <property type="protein sequence ID" value="ABL64378.1"/>
    <property type="molecule type" value="Genomic_DNA"/>
</dbReference>
<gene>
    <name evidence="2" type="ordered locus">Cpha266_0316</name>
</gene>
<name>A1BDA1_CHLPD</name>
<dbReference type="HOGENOM" id="CLU_053826_0_0_10"/>
<evidence type="ECO:0008006" key="4">
    <source>
        <dbReference type="Google" id="ProtNLM"/>
    </source>
</evidence>